<reference evidence="13 14" key="2">
    <citation type="journal article" date="2018" name="J. Invertebr. Pathol.">
        <title>'Candidatus Aquirickettsiella gammari' (Gammaproteobacteria: Legionellales: Coxiellaceae): A bacterial pathogen of the freshwater crustacean Gammarus fossarum (Malacostraca: Amphipoda).</title>
        <authorList>
            <person name="Bojko J."/>
            <person name="Dunn A.M."/>
            <person name="Stebbing P.D."/>
            <person name="van Aerle R."/>
            <person name="Bacela-Spychalska K."/>
            <person name="Bean T.P."/>
            <person name="Urrutia A."/>
            <person name="Stentiford G.D."/>
        </authorList>
    </citation>
    <scope>NUCLEOTIDE SEQUENCE [LARGE SCALE GENOMIC DNA]</scope>
    <source>
        <strain evidence="13">RA15029</strain>
    </source>
</reference>
<keyword evidence="6 11" id="KW-0808">Transferase</keyword>
<dbReference type="Gene3D" id="1.10.357.140">
    <property type="entry name" value="UbiA prenyltransferase"/>
    <property type="match status" value="1"/>
</dbReference>
<gene>
    <name evidence="11" type="primary">ubiA</name>
    <name evidence="13" type="ORF">CFE62_001480</name>
</gene>
<dbReference type="InterPro" id="IPR044878">
    <property type="entry name" value="UbiA_sf"/>
</dbReference>
<evidence type="ECO:0000256" key="8">
    <source>
        <dbReference type="ARBA" id="ARBA00022692"/>
    </source>
</evidence>
<dbReference type="NCBIfam" id="TIGR01474">
    <property type="entry name" value="ubiA_proteo"/>
    <property type="match status" value="1"/>
</dbReference>
<evidence type="ECO:0000256" key="3">
    <source>
        <dbReference type="ARBA" id="ARBA00005985"/>
    </source>
</evidence>
<protein>
    <recommendedName>
        <fullName evidence="11 12">4-hydroxybenzoate octaprenyltransferase</fullName>
        <ecNumber evidence="11 12">2.5.1.39</ecNumber>
    </recommendedName>
    <alternativeName>
        <fullName evidence="11">4-HB polyprenyltransferase</fullName>
    </alternativeName>
</protein>
<dbReference type="GO" id="GO:0005886">
    <property type="term" value="C:plasma membrane"/>
    <property type="evidence" value="ECO:0007669"/>
    <property type="project" value="UniProtKB-SubCell"/>
</dbReference>
<dbReference type="CDD" id="cd13959">
    <property type="entry name" value="PT_UbiA_COQ2"/>
    <property type="match status" value="1"/>
</dbReference>
<evidence type="ECO:0000256" key="10">
    <source>
        <dbReference type="ARBA" id="ARBA00023136"/>
    </source>
</evidence>
<dbReference type="HAMAP" id="MF_01635">
    <property type="entry name" value="UbiA"/>
    <property type="match status" value="1"/>
</dbReference>
<dbReference type="EC" id="2.5.1.39" evidence="11 12"/>
<dbReference type="PROSITE" id="PS00943">
    <property type="entry name" value="UBIA"/>
    <property type="match status" value="1"/>
</dbReference>
<feature type="transmembrane region" description="Helical" evidence="11">
    <location>
        <begin position="208"/>
        <end position="229"/>
    </location>
</feature>
<dbReference type="Gene3D" id="1.20.120.1780">
    <property type="entry name" value="UbiA prenyltransferase"/>
    <property type="match status" value="1"/>
</dbReference>
<comment type="caution">
    <text evidence="13">The sequence shown here is derived from an EMBL/GenBank/DDBJ whole genome shotgun (WGS) entry which is preliminary data.</text>
</comment>
<dbReference type="InterPro" id="IPR000537">
    <property type="entry name" value="UbiA_prenyltransferase"/>
</dbReference>
<evidence type="ECO:0000256" key="9">
    <source>
        <dbReference type="ARBA" id="ARBA00022989"/>
    </source>
</evidence>
<accession>A0A370CLH3</accession>
<comment type="similarity">
    <text evidence="3 11">Belongs to the UbiA prenyltransferase family.</text>
</comment>
<dbReference type="InterPro" id="IPR006370">
    <property type="entry name" value="HB_polyprenyltransferase-like"/>
</dbReference>
<feature type="transmembrane region" description="Helical" evidence="11">
    <location>
        <begin position="235"/>
        <end position="255"/>
    </location>
</feature>
<comment type="function">
    <text evidence="11">Catalyzes the prenylation of para-hydroxybenzoate (PHB) with an all-trans polyprenyl group. Mediates the second step in the final reaction sequence of ubiquinone-8 (UQ-8) biosynthesis, which is the condensation of the polyisoprenoid side chain with PHB, generating the first membrane-bound Q intermediate 3-octaprenyl-4-hydroxybenzoate.</text>
</comment>
<comment type="subcellular location">
    <subcellularLocation>
        <location evidence="11">Cell inner membrane</location>
        <topology evidence="11">Multi-pass membrane protein</topology>
    </subcellularLocation>
    <subcellularLocation>
        <location evidence="2">Membrane</location>
        <topology evidence="2">Multi-pass membrane protein</topology>
    </subcellularLocation>
</comment>
<dbReference type="Pfam" id="PF01040">
    <property type="entry name" value="UbiA"/>
    <property type="match status" value="1"/>
</dbReference>
<comment type="pathway">
    <text evidence="11">Cofactor biosynthesis; ubiquinone biosynthesis.</text>
</comment>
<evidence type="ECO:0000256" key="4">
    <source>
        <dbReference type="ARBA" id="ARBA00022475"/>
    </source>
</evidence>
<dbReference type="EMBL" id="NMOS02000003">
    <property type="protein sequence ID" value="RDH40916.1"/>
    <property type="molecule type" value="Genomic_DNA"/>
</dbReference>
<keyword evidence="14" id="KW-1185">Reference proteome</keyword>
<feature type="transmembrane region" description="Helical" evidence="11">
    <location>
        <begin position="20"/>
        <end position="40"/>
    </location>
</feature>
<evidence type="ECO:0000256" key="5">
    <source>
        <dbReference type="ARBA" id="ARBA00022519"/>
    </source>
</evidence>
<evidence type="ECO:0000313" key="14">
    <source>
        <dbReference type="Proteomes" id="UP000226429"/>
    </source>
</evidence>
<keyword evidence="11" id="KW-0460">Magnesium</keyword>
<dbReference type="FunFam" id="1.20.120.1780:FF:000001">
    <property type="entry name" value="4-hydroxybenzoate octaprenyltransferase"/>
    <property type="match status" value="1"/>
</dbReference>
<comment type="cofactor">
    <cofactor evidence="1 11">
        <name>Mg(2+)</name>
        <dbReference type="ChEBI" id="CHEBI:18420"/>
    </cofactor>
</comment>
<feature type="transmembrane region" description="Helical" evidence="11">
    <location>
        <begin position="141"/>
        <end position="160"/>
    </location>
</feature>
<evidence type="ECO:0000256" key="2">
    <source>
        <dbReference type="ARBA" id="ARBA00004141"/>
    </source>
</evidence>
<dbReference type="GO" id="GO:0006744">
    <property type="term" value="P:ubiquinone biosynthetic process"/>
    <property type="evidence" value="ECO:0007669"/>
    <property type="project" value="UniProtKB-UniRule"/>
</dbReference>
<organism evidence="13 14">
    <name type="scientific">Candidatus Aquirickettsiella gammari</name>
    <dbReference type="NCBI Taxonomy" id="2016198"/>
    <lineage>
        <taxon>Bacteria</taxon>
        <taxon>Pseudomonadati</taxon>
        <taxon>Pseudomonadota</taxon>
        <taxon>Gammaproteobacteria</taxon>
        <taxon>Legionellales</taxon>
        <taxon>Coxiellaceae</taxon>
        <taxon>Candidatus Aquirickettsiella</taxon>
    </lineage>
</organism>
<comment type="catalytic activity">
    <reaction evidence="11">
        <text>all-trans-octaprenyl diphosphate + 4-hydroxybenzoate = 4-hydroxy-3-(all-trans-octaprenyl)benzoate + diphosphate</text>
        <dbReference type="Rhea" id="RHEA:27782"/>
        <dbReference type="ChEBI" id="CHEBI:1617"/>
        <dbReference type="ChEBI" id="CHEBI:17879"/>
        <dbReference type="ChEBI" id="CHEBI:33019"/>
        <dbReference type="ChEBI" id="CHEBI:57711"/>
        <dbReference type="EC" id="2.5.1.39"/>
    </reaction>
</comment>
<feature type="transmembrane region" description="Helical" evidence="11">
    <location>
        <begin position="166"/>
        <end position="188"/>
    </location>
</feature>
<evidence type="ECO:0000256" key="1">
    <source>
        <dbReference type="ARBA" id="ARBA00001946"/>
    </source>
</evidence>
<dbReference type="InterPro" id="IPR030470">
    <property type="entry name" value="UbiA_prenylTrfase_CS"/>
</dbReference>
<keyword evidence="8 11" id="KW-0812">Transmembrane</keyword>
<dbReference type="PANTHER" id="PTHR11048:SF28">
    <property type="entry name" value="4-HYDROXYBENZOATE POLYPRENYLTRANSFERASE, MITOCHONDRIAL"/>
    <property type="match status" value="1"/>
</dbReference>
<name>A0A370CLH3_9COXI</name>
<keyword evidence="4 11" id="KW-1003">Cell membrane</keyword>
<evidence type="ECO:0000256" key="12">
    <source>
        <dbReference type="NCBIfam" id="TIGR01474"/>
    </source>
</evidence>
<feature type="transmembrane region" description="Helical" evidence="11">
    <location>
        <begin position="267"/>
        <end position="285"/>
    </location>
</feature>
<dbReference type="Proteomes" id="UP000226429">
    <property type="component" value="Unassembled WGS sequence"/>
</dbReference>
<evidence type="ECO:0000256" key="6">
    <source>
        <dbReference type="ARBA" id="ARBA00022679"/>
    </source>
</evidence>
<dbReference type="FunFam" id="1.10.357.140:FF:000008">
    <property type="entry name" value="4-hydroxybenzoate octaprenyltransferase"/>
    <property type="match status" value="1"/>
</dbReference>
<evidence type="ECO:0000256" key="11">
    <source>
        <dbReference type="HAMAP-Rule" id="MF_01635"/>
    </source>
</evidence>
<evidence type="ECO:0000256" key="7">
    <source>
        <dbReference type="ARBA" id="ARBA00022688"/>
    </source>
</evidence>
<dbReference type="UniPathway" id="UPA00232"/>
<keyword evidence="5 11" id="KW-0997">Cell inner membrane</keyword>
<keyword evidence="9 11" id="KW-1133">Transmembrane helix</keyword>
<proteinExistence type="inferred from homology"/>
<keyword evidence="7 11" id="KW-0831">Ubiquinone biosynthesis</keyword>
<sequence length="290" mass="32799">MNNLPRWRSYVALLRLHQPIGLFLLLWPTLWALWIASAGAPSFKSVALFTLGTLLTRSLGCVINDIADRKLDGFVARTRQRPLVTGRVNLKEAKLLFIVLATLALLVVLQFNFLTIKLAGLGLLLICIYPYTKRYTYWPQLFLGLIFGAWSILLAFAAQIGKIPTIAWLVFMTGYLWCLAYDTIYAMVDREEDRKIGIKSSALALDRYDVLFIAVVESVFVLLLILIGTRLHLHFAYYSMLMLVVGLLCYQHYLIKDRKPAACFKAFLNNAWIGALIFLGFFLSLHGGAV</sequence>
<dbReference type="InterPro" id="IPR039653">
    <property type="entry name" value="Prenyltransferase"/>
</dbReference>
<reference evidence="13 14" key="1">
    <citation type="journal article" date="2017" name="Int. J. Syst. Evol. Microbiol.">
        <title>Aquarickettsiella crustaci n. gen. n. sp. (Gammaproteobacteria: Legionellales: Coxiellaceae); a bacterial pathogen of the freshwater crustacean: Gammarus fossarum (Malacostraca: Amphipoda).</title>
        <authorList>
            <person name="Bojko J."/>
            <person name="Dunn A.M."/>
            <person name="Stebbing P.D."/>
            <person name="Van Aerle R."/>
            <person name="Bacela-Spychalska K."/>
            <person name="Bean T.P."/>
            <person name="Stentiford G.D."/>
        </authorList>
    </citation>
    <scope>NUCLEOTIDE SEQUENCE [LARGE SCALE GENOMIC DNA]</scope>
    <source>
        <strain evidence="13">RA15029</strain>
    </source>
</reference>
<feature type="transmembrane region" description="Helical" evidence="11">
    <location>
        <begin position="88"/>
        <end position="108"/>
    </location>
</feature>
<dbReference type="GO" id="GO:0008412">
    <property type="term" value="F:4-hydroxybenzoate polyprenyltransferase activity"/>
    <property type="evidence" value="ECO:0007669"/>
    <property type="project" value="UniProtKB-UniRule"/>
</dbReference>
<evidence type="ECO:0000313" key="13">
    <source>
        <dbReference type="EMBL" id="RDH40916.1"/>
    </source>
</evidence>
<dbReference type="PANTHER" id="PTHR11048">
    <property type="entry name" value="PRENYLTRANSFERASES"/>
    <property type="match status" value="1"/>
</dbReference>
<dbReference type="AlphaFoldDB" id="A0A370CLH3"/>
<keyword evidence="10 11" id="KW-0472">Membrane</keyword>